<organism evidence="1 2">
    <name type="scientific">Candidatus Collierbacteria bacterium GW2011_GWB2_44_22</name>
    <dbReference type="NCBI Taxonomy" id="1618387"/>
    <lineage>
        <taxon>Bacteria</taxon>
        <taxon>Candidatus Collieribacteriota</taxon>
    </lineage>
</organism>
<proteinExistence type="predicted"/>
<protein>
    <submittedName>
        <fullName evidence="1">Uncharacterized protein</fullName>
    </submittedName>
</protein>
<evidence type="ECO:0000313" key="2">
    <source>
        <dbReference type="Proteomes" id="UP000034006"/>
    </source>
</evidence>
<gene>
    <name evidence="1" type="ORF">UW44_C0008G0082</name>
</gene>
<dbReference type="Proteomes" id="UP000034006">
    <property type="component" value="Unassembled WGS sequence"/>
</dbReference>
<reference evidence="1 2" key="1">
    <citation type="journal article" date="2015" name="Nature">
        <title>rRNA introns, odd ribosomes, and small enigmatic genomes across a large radiation of phyla.</title>
        <authorList>
            <person name="Brown C.T."/>
            <person name="Hug L.A."/>
            <person name="Thomas B.C."/>
            <person name="Sharon I."/>
            <person name="Castelle C.J."/>
            <person name="Singh A."/>
            <person name="Wilkins M.J."/>
            <person name="Williams K.H."/>
            <person name="Banfield J.F."/>
        </authorList>
    </citation>
    <scope>NUCLEOTIDE SEQUENCE [LARGE SCALE GENOMIC DNA]</scope>
</reference>
<comment type="caution">
    <text evidence="1">The sequence shown here is derived from an EMBL/GenBank/DDBJ whole genome shotgun (WGS) entry which is preliminary data.</text>
</comment>
<dbReference type="STRING" id="1618387.UW44_C0008G0082"/>
<name>A0A0G1HXU4_9BACT</name>
<accession>A0A0G1HXU4</accession>
<evidence type="ECO:0000313" key="1">
    <source>
        <dbReference type="EMBL" id="KKT51760.1"/>
    </source>
</evidence>
<sequence>MRGEIEVLELERLLLIVFSCIFVKIEPIYLTRESYMSKIPVCDTCSFGRHAVPTERRRSFLFSYQRRIESWREPKSRLTWSSSRELF</sequence>
<dbReference type="AlphaFoldDB" id="A0A0G1HXU4"/>
<dbReference type="EMBL" id="LCIH01000008">
    <property type="protein sequence ID" value="KKT51760.1"/>
    <property type="molecule type" value="Genomic_DNA"/>
</dbReference>